<dbReference type="Proteomes" id="UP000565579">
    <property type="component" value="Unassembled WGS sequence"/>
</dbReference>
<protein>
    <submittedName>
        <fullName evidence="1">Uncharacterized protein</fullName>
    </submittedName>
</protein>
<reference evidence="1 2" key="1">
    <citation type="submission" date="2020-08" db="EMBL/GenBank/DDBJ databases">
        <title>Sequencing the genomes of 1000 actinobacteria strains.</title>
        <authorList>
            <person name="Klenk H.-P."/>
        </authorList>
    </citation>
    <scope>NUCLEOTIDE SEQUENCE [LARGE SCALE GENOMIC DNA]</scope>
    <source>
        <strain evidence="1 2">DSM 43768</strain>
    </source>
</reference>
<comment type="caution">
    <text evidence="1">The sequence shown here is derived from an EMBL/GenBank/DDBJ whole genome shotgun (WGS) entry which is preliminary data.</text>
</comment>
<dbReference type="RefSeq" id="WP_185101626.1">
    <property type="nucleotide sequence ID" value="NZ_JACHMI010000001.1"/>
</dbReference>
<dbReference type="EMBL" id="JACHMI010000001">
    <property type="protein sequence ID" value="MBB6546892.1"/>
    <property type="molecule type" value="Genomic_DNA"/>
</dbReference>
<dbReference type="AlphaFoldDB" id="A0A7X0NNX0"/>
<sequence>MLSPVYRLILAIVAQAPDGLRAKDICRMLNLGMEPKHTESLRAQLKRLVARAILSEPEPGLLMLPRSVTTHRSRCPSQTGRRLTERCLRVTIPAAQTGKAVQ</sequence>
<name>A0A7X0NNX0_9ACTN</name>
<evidence type="ECO:0000313" key="2">
    <source>
        <dbReference type="Proteomes" id="UP000565579"/>
    </source>
</evidence>
<keyword evidence="2" id="KW-1185">Reference proteome</keyword>
<accession>A0A7X0NNX0</accession>
<organism evidence="1 2">
    <name type="scientific">Nonomuraea rubra</name>
    <dbReference type="NCBI Taxonomy" id="46180"/>
    <lineage>
        <taxon>Bacteria</taxon>
        <taxon>Bacillati</taxon>
        <taxon>Actinomycetota</taxon>
        <taxon>Actinomycetes</taxon>
        <taxon>Streptosporangiales</taxon>
        <taxon>Streptosporangiaceae</taxon>
        <taxon>Nonomuraea</taxon>
    </lineage>
</organism>
<proteinExistence type="predicted"/>
<gene>
    <name evidence="1" type="ORF">HD593_001687</name>
</gene>
<evidence type="ECO:0000313" key="1">
    <source>
        <dbReference type="EMBL" id="MBB6546892.1"/>
    </source>
</evidence>